<sequence length="54" mass="5882">MRTRLSCVVLAVLDFIFGRCAPCIPNSDLGCFAVSWIPSNITGELVSRNKPSEP</sequence>
<evidence type="ECO:0000313" key="8">
    <source>
        <dbReference type="EMBL" id="KAE9219901.1"/>
    </source>
</evidence>
<dbReference type="EMBL" id="QXFY01002256">
    <property type="protein sequence ID" value="KAE9300317.1"/>
    <property type="molecule type" value="Genomic_DNA"/>
</dbReference>
<dbReference type="AlphaFoldDB" id="A0A6A3RFM5"/>
<evidence type="ECO:0000313" key="7">
    <source>
        <dbReference type="EMBL" id="KAE9188936.1"/>
    </source>
</evidence>
<keyword evidence="1" id="KW-0732">Signal</keyword>
<evidence type="ECO:0000313" key="18">
    <source>
        <dbReference type="Proteomes" id="UP000460718"/>
    </source>
</evidence>
<evidence type="ECO:0000313" key="12">
    <source>
        <dbReference type="Proteomes" id="UP000429523"/>
    </source>
</evidence>
<evidence type="ECO:0000313" key="2">
    <source>
        <dbReference type="EMBL" id="KAE8941677.1"/>
    </source>
</evidence>
<dbReference type="EMBL" id="QXGE01002209">
    <property type="protein sequence ID" value="KAE9283871.1"/>
    <property type="molecule type" value="Genomic_DNA"/>
</dbReference>
<dbReference type="Proteomes" id="UP000440367">
    <property type="component" value="Unassembled WGS sequence"/>
</dbReference>
<dbReference type="EMBL" id="QXGA01001248">
    <property type="protein sequence ID" value="KAE9124443.1"/>
    <property type="molecule type" value="Genomic_DNA"/>
</dbReference>
<evidence type="ECO:0000313" key="15">
    <source>
        <dbReference type="Proteomes" id="UP000440367"/>
    </source>
</evidence>
<evidence type="ECO:0000313" key="13">
    <source>
        <dbReference type="Proteomes" id="UP000433483"/>
    </source>
</evidence>
<dbReference type="EMBL" id="QXFW01002211">
    <property type="protein sequence ID" value="KAE8980836.1"/>
    <property type="molecule type" value="Genomic_DNA"/>
</dbReference>
<evidence type="ECO:0000313" key="16">
    <source>
        <dbReference type="Proteomes" id="UP000440732"/>
    </source>
</evidence>
<evidence type="ECO:0000256" key="1">
    <source>
        <dbReference type="SAM" id="SignalP"/>
    </source>
</evidence>
<evidence type="ECO:0000313" key="10">
    <source>
        <dbReference type="EMBL" id="KAE9283871.1"/>
    </source>
</evidence>
<evidence type="ECO:0000313" key="20">
    <source>
        <dbReference type="Proteomes" id="UP000486351"/>
    </source>
</evidence>
<dbReference type="EMBL" id="QXGC01002230">
    <property type="protein sequence ID" value="KAE9188936.1"/>
    <property type="molecule type" value="Genomic_DNA"/>
</dbReference>
<dbReference type="Proteomes" id="UP000429523">
    <property type="component" value="Unassembled WGS sequence"/>
</dbReference>
<name>A0A6A3RFM5_9STRA</name>
<dbReference type="Proteomes" id="UP000440732">
    <property type="component" value="Unassembled WGS sequence"/>
</dbReference>
<reference evidence="12 13" key="1">
    <citation type="submission" date="2018-08" db="EMBL/GenBank/DDBJ databases">
        <title>Genomic investigation of the strawberry pathogen Phytophthora fragariae indicates pathogenicity is determined by transcriptional variation in three key races.</title>
        <authorList>
            <person name="Adams T.M."/>
            <person name="Armitage A.D."/>
            <person name="Sobczyk M.K."/>
            <person name="Bates H.J."/>
            <person name="Dunwell J.M."/>
            <person name="Nellist C.F."/>
            <person name="Harrison R.J."/>
        </authorList>
    </citation>
    <scope>NUCLEOTIDE SEQUENCE [LARGE SCALE GENOMIC DNA]</scope>
    <source>
        <strain evidence="10 14">A4</strain>
        <strain evidence="9 15">BC-1</strain>
        <strain evidence="7 19">BC-23</strain>
        <strain evidence="8 13">NOV-27</strain>
        <strain evidence="6 16">NOV-5</strain>
        <strain evidence="5 17">NOV-71</strain>
        <strain evidence="11 20">NOV-77</strain>
        <strain evidence="2 12">NOV-9</strain>
        <strain evidence="4 21">ONT-3</strain>
        <strain evidence="3 18">SCRP245</strain>
    </source>
</reference>
<dbReference type="Proteomes" id="UP000476176">
    <property type="component" value="Unassembled WGS sequence"/>
</dbReference>
<dbReference type="EMBL" id="QXGB01000312">
    <property type="protein sequence ID" value="KAE9219901.1"/>
    <property type="molecule type" value="Genomic_DNA"/>
</dbReference>
<comment type="caution">
    <text evidence="5">The sequence shown here is derived from an EMBL/GenBank/DDBJ whole genome shotgun (WGS) entry which is preliminary data.</text>
</comment>
<evidence type="ECO:0000313" key="3">
    <source>
        <dbReference type="EMBL" id="KAE8980836.1"/>
    </source>
</evidence>
<dbReference type="OrthoDB" id="10273487at2759"/>
<evidence type="ECO:0008006" key="22">
    <source>
        <dbReference type="Google" id="ProtNLM"/>
    </source>
</evidence>
<evidence type="ECO:0000313" key="14">
    <source>
        <dbReference type="Proteomes" id="UP000437068"/>
    </source>
</evidence>
<dbReference type="EMBL" id="QXFX01001301">
    <property type="protein sequence ID" value="KAE9092816.1"/>
    <property type="molecule type" value="Genomic_DNA"/>
</dbReference>
<dbReference type="Proteomes" id="UP000437068">
    <property type="component" value="Unassembled WGS sequence"/>
</dbReference>
<evidence type="ECO:0000313" key="17">
    <source>
        <dbReference type="Proteomes" id="UP000441208"/>
    </source>
</evidence>
<feature type="chain" id="PRO_5036380497" description="RxLR effector protein" evidence="1">
    <location>
        <begin position="23"/>
        <end position="54"/>
    </location>
</feature>
<dbReference type="EMBL" id="QXFZ01001296">
    <property type="protein sequence ID" value="KAE9093085.1"/>
    <property type="molecule type" value="Genomic_DNA"/>
</dbReference>
<dbReference type="Proteomes" id="UP000486351">
    <property type="component" value="Unassembled WGS sequence"/>
</dbReference>
<organism evidence="5 17">
    <name type="scientific">Phytophthora fragariae</name>
    <dbReference type="NCBI Taxonomy" id="53985"/>
    <lineage>
        <taxon>Eukaryota</taxon>
        <taxon>Sar</taxon>
        <taxon>Stramenopiles</taxon>
        <taxon>Oomycota</taxon>
        <taxon>Peronosporomycetes</taxon>
        <taxon>Peronosporales</taxon>
        <taxon>Peronosporaceae</taxon>
        <taxon>Phytophthora</taxon>
    </lineage>
</organism>
<evidence type="ECO:0000313" key="21">
    <source>
        <dbReference type="Proteomes" id="UP000488956"/>
    </source>
</evidence>
<dbReference type="Proteomes" id="UP000460718">
    <property type="component" value="Unassembled WGS sequence"/>
</dbReference>
<keyword evidence="13" id="KW-1185">Reference proteome</keyword>
<dbReference type="Proteomes" id="UP000433483">
    <property type="component" value="Unassembled WGS sequence"/>
</dbReference>
<proteinExistence type="predicted"/>
<evidence type="ECO:0000313" key="9">
    <source>
        <dbReference type="EMBL" id="KAE9249363.1"/>
    </source>
</evidence>
<evidence type="ECO:0000313" key="19">
    <source>
        <dbReference type="Proteomes" id="UP000476176"/>
    </source>
</evidence>
<evidence type="ECO:0000313" key="5">
    <source>
        <dbReference type="EMBL" id="KAE9093085.1"/>
    </source>
</evidence>
<dbReference type="Proteomes" id="UP000441208">
    <property type="component" value="Unassembled WGS sequence"/>
</dbReference>
<feature type="signal peptide" evidence="1">
    <location>
        <begin position="1"/>
        <end position="22"/>
    </location>
</feature>
<dbReference type="EMBL" id="QXGD01000173">
    <property type="protein sequence ID" value="KAE9249363.1"/>
    <property type="molecule type" value="Genomic_DNA"/>
</dbReference>
<evidence type="ECO:0000313" key="4">
    <source>
        <dbReference type="EMBL" id="KAE9092816.1"/>
    </source>
</evidence>
<dbReference type="EMBL" id="QXGF01000348">
    <property type="protein sequence ID" value="KAE8941677.1"/>
    <property type="molecule type" value="Genomic_DNA"/>
</dbReference>
<evidence type="ECO:0000313" key="6">
    <source>
        <dbReference type="EMBL" id="KAE9124443.1"/>
    </source>
</evidence>
<evidence type="ECO:0000313" key="11">
    <source>
        <dbReference type="EMBL" id="KAE9300317.1"/>
    </source>
</evidence>
<dbReference type="Proteomes" id="UP000488956">
    <property type="component" value="Unassembled WGS sequence"/>
</dbReference>
<gene>
    <name evidence="10" type="ORF">PF001_g22652</name>
    <name evidence="9" type="ORF">PF002_g5350</name>
    <name evidence="7" type="ORF">PF004_g22355</name>
    <name evidence="8" type="ORF">PF005_g7698</name>
    <name evidence="6" type="ORF">PF006_g17190</name>
    <name evidence="5" type="ORF">PF007_g18243</name>
    <name evidence="11" type="ORF">PF008_g23028</name>
    <name evidence="2" type="ORF">PF009_g8553</name>
    <name evidence="4" type="ORF">PF010_g17716</name>
    <name evidence="3" type="ORF">PF011_g22269</name>
</gene>
<accession>A0A6A3RFM5</accession>
<protein>
    <recommendedName>
        <fullName evidence="22">RxLR effector protein</fullName>
    </recommendedName>
</protein>